<sequence>MISIASNKTLLLKAIKIALFVGIVLNLINQGEKIFILAFEDINYYKFFLTFIVPFSVSMYTAITMKLNLHVEKKQ</sequence>
<protein>
    <recommendedName>
        <fullName evidence="4">Phosphoenolpyruvate protein kinase</fullName>
    </recommendedName>
</protein>
<dbReference type="InterPro" id="IPR047700">
    <property type="entry name" value="NrtS-like"/>
</dbReference>
<evidence type="ECO:0008006" key="4">
    <source>
        <dbReference type="Google" id="ProtNLM"/>
    </source>
</evidence>
<keyword evidence="1" id="KW-0472">Membrane</keyword>
<keyword evidence="1" id="KW-1133">Transmembrane helix</keyword>
<dbReference type="Proteomes" id="UP000186074">
    <property type="component" value="Chromosome"/>
</dbReference>
<dbReference type="AlphaFoldDB" id="A0A1P8KQY2"/>
<dbReference type="KEGG" id="alp:LPB137_05990"/>
<dbReference type="NCBIfam" id="NF038050">
    <property type="entry name" value="NrtS"/>
    <property type="match status" value="1"/>
</dbReference>
<evidence type="ECO:0000313" key="2">
    <source>
        <dbReference type="EMBL" id="APW66947.1"/>
    </source>
</evidence>
<reference evidence="2 3" key="1">
    <citation type="submission" date="2017-01" db="EMBL/GenBank/DDBJ databases">
        <title>Genome sequencing of Arcobacter sp. LPB0137.</title>
        <authorList>
            <person name="Lee G.-W."/>
            <person name="Yi H."/>
        </authorList>
    </citation>
    <scope>NUCLEOTIDE SEQUENCE [LARGE SCALE GENOMIC DNA]</scope>
    <source>
        <strain evidence="2 3">LPB0137</strain>
    </source>
</reference>
<feature type="transmembrane region" description="Helical" evidence="1">
    <location>
        <begin position="10"/>
        <end position="28"/>
    </location>
</feature>
<dbReference type="EMBL" id="CP019070">
    <property type="protein sequence ID" value="APW66947.1"/>
    <property type="molecule type" value="Genomic_DNA"/>
</dbReference>
<feature type="transmembrane region" description="Helical" evidence="1">
    <location>
        <begin position="48"/>
        <end position="69"/>
    </location>
</feature>
<evidence type="ECO:0000256" key="1">
    <source>
        <dbReference type="SAM" id="Phobius"/>
    </source>
</evidence>
<name>A0A1P8KQY2_9BACT</name>
<dbReference type="STRING" id="1850254.LPB137_05990"/>
<proteinExistence type="predicted"/>
<keyword evidence="3" id="KW-1185">Reference proteome</keyword>
<evidence type="ECO:0000313" key="3">
    <source>
        <dbReference type="Proteomes" id="UP000186074"/>
    </source>
</evidence>
<organism evidence="2 3">
    <name type="scientific">Poseidonibacter parvus</name>
    <dbReference type="NCBI Taxonomy" id="1850254"/>
    <lineage>
        <taxon>Bacteria</taxon>
        <taxon>Pseudomonadati</taxon>
        <taxon>Campylobacterota</taxon>
        <taxon>Epsilonproteobacteria</taxon>
        <taxon>Campylobacterales</taxon>
        <taxon>Arcobacteraceae</taxon>
        <taxon>Poseidonibacter</taxon>
    </lineage>
</organism>
<gene>
    <name evidence="2" type="ORF">LPB137_05990</name>
</gene>
<keyword evidence="1" id="KW-0812">Transmembrane</keyword>
<accession>A0A1P8KQY2</accession>